<proteinExistence type="predicted"/>
<dbReference type="EMBL" id="JAWDET010000006">
    <property type="protein sequence ID" value="MDU0241700.1"/>
    <property type="molecule type" value="Genomic_DNA"/>
</dbReference>
<gene>
    <name evidence="1" type="ORF">RVH43_13970</name>
</gene>
<dbReference type="AlphaFoldDB" id="A0AAE4L725"/>
<protein>
    <submittedName>
        <fullName evidence="1">Uncharacterized protein</fullName>
    </submittedName>
</protein>
<organism evidence="1 2">
    <name type="scientific">Phocaeicola vulgatus</name>
    <name type="common">Bacteroides vulgatus</name>
    <dbReference type="NCBI Taxonomy" id="821"/>
    <lineage>
        <taxon>Bacteria</taxon>
        <taxon>Pseudomonadati</taxon>
        <taxon>Bacteroidota</taxon>
        <taxon>Bacteroidia</taxon>
        <taxon>Bacteroidales</taxon>
        <taxon>Bacteroidaceae</taxon>
        <taxon>Phocaeicola</taxon>
    </lineage>
</organism>
<name>A0AAE4L725_PHOVU</name>
<dbReference type="Proteomes" id="UP001181239">
    <property type="component" value="Unassembled WGS sequence"/>
</dbReference>
<sequence length="183" mass="20854">MNKKIFPLFFIVERVNKGYVLTFKNNDSMEITKEVVLESNINTRIGELLSLETLTKGRIAKFHVEATAADHIVSSNDPANFEQMDELFTAKVCFYNNLSQDIKDGSTLVLQDKDDNLNEIFGENAKEVALKHELPLAYKNDIASISFPTTKEGQKSLAQCIQRVKLVAFTHQELLQWYHSNKL</sequence>
<evidence type="ECO:0000313" key="2">
    <source>
        <dbReference type="Proteomes" id="UP001181239"/>
    </source>
</evidence>
<accession>A0AAE4L725</accession>
<comment type="caution">
    <text evidence="1">The sequence shown here is derived from an EMBL/GenBank/DDBJ whole genome shotgun (WGS) entry which is preliminary data.</text>
</comment>
<reference evidence="1" key="1">
    <citation type="submission" date="2023-10" db="EMBL/GenBank/DDBJ databases">
        <title>Genome of Potential pathogenic bacteria in Crohn's disease.</title>
        <authorList>
            <person name="Rodriguez-Palacios A."/>
        </authorList>
    </citation>
    <scope>NUCLEOTIDE SEQUENCE</scope>
    <source>
        <strain evidence="1">CavFT-hAR11</strain>
    </source>
</reference>
<dbReference type="RefSeq" id="WP_117463292.1">
    <property type="nucleotide sequence ID" value="NZ_CAXUDV010000049.1"/>
</dbReference>
<evidence type="ECO:0000313" key="1">
    <source>
        <dbReference type="EMBL" id="MDU0241700.1"/>
    </source>
</evidence>